<gene>
    <name evidence="1" type="ORF">PR048_032771</name>
</gene>
<reference evidence="1 2" key="1">
    <citation type="submission" date="2023-02" db="EMBL/GenBank/DDBJ databases">
        <title>LHISI_Scaffold_Assembly.</title>
        <authorList>
            <person name="Stuart O.P."/>
            <person name="Cleave R."/>
            <person name="Magrath M.J.L."/>
            <person name="Mikheyev A.S."/>
        </authorList>
    </citation>
    <scope>NUCLEOTIDE SEQUENCE [LARGE SCALE GENOMIC DNA]</scope>
    <source>
        <strain evidence="1">Daus_M_001</strain>
        <tissue evidence="1">Leg muscle</tissue>
    </source>
</reference>
<organism evidence="1 2">
    <name type="scientific">Dryococelus australis</name>
    <dbReference type="NCBI Taxonomy" id="614101"/>
    <lineage>
        <taxon>Eukaryota</taxon>
        <taxon>Metazoa</taxon>
        <taxon>Ecdysozoa</taxon>
        <taxon>Arthropoda</taxon>
        <taxon>Hexapoda</taxon>
        <taxon>Insecta</taxon>
        <taxon>Pterygota</taxon>
        <taxon>Neoptera</taxon>
        <taxon>Polyneoptera</taxon>
        <taxon>Phasmatodea</taxon>
        <taxon>Verophasmatodea</taxon>
        <taxon>Anareolatae</taxon>
        <taxon>Phasmatidae</taxon>
        <taxon>Eurycanthinae</taxon>
        <taxon>Dryococelus</taxon>
    </lineage>
</organism>
<dbReference type="Proteomes" id="UP001159363">
    <property type="component" value="Chromosome 15"/>
</dbReference>
<keyword evidence="2" id="KW-1185">Reference proteome</keyword>
<name>A0ABQ9G791_9NEOP</name>
<protein>
    <submittedName>
        <fullName evidence="1">Uncharacterized protein</fullName>
    </submittedName>
</protein>
<comment type="caution">
    <text evidence="1">The sequence shown here is derived from an EMBL/GenBank/DDBJ whole genome shotgun (WGS) entry which is preliminary data.</text>
</comment>
<accession>A0ABQ9G791</accession>
<sequence length="851" mass="94771">MLRIPAKCGLTGSKCGCDTTETQRTWREIRETACVPLVLAGVEEAATWPSWSPDLTHLDKFVWRRLLTAVRVSSGALLKSTFQKKSLLLPAYILTDALNDMRPVKSCSFYDGQTTGSKVCKRGDRPKKGHIGEDGVWVARDFRSMRGKRNGSLNVEEKRQTQPSAARYVTSRQPLSAQEAIAPTSPFTDLDWDEPLLSVTVLRTAHSFGTLRFDREGRSDHKCFVSQFAVRWRHGQTEAIAQARVIIGRCRVLSASEGQPRRTPPPPQRKPMLVVERRGANKLDARGFEPPSQRPITLFGKRGRADEYLKRGEKGGGGRERGLAETAVRVHTTGFKNSHSPLVILLASHLGEPGSVLDGVTLGFLHVDNGAGRCRWSAGFLGDLPFPPPFHFGAAPYSTNFTLIGSQELDQSAVFGHARGEAMPSRCLLFKWPVCRALSKKRFRRLNKLFSRDSYIAGPRPLSPRRFARSNSHTRQRAKTLSYLTAMLKEGLPTTVRRGMRSSTIARNRGTLINKSQALDRHKARKSRRLVTGWDGGWGMKKGGGTTPCCLSSGARQIRRSLGKEKGVEGRRAYVTGGPVLGDSSRETSLLFRQAGRIQDSRRIRCHVAGERNLPLAVSVLMARRCSRQVRHLKTALRHSQGPCIPNFSALKAPAFLNLPHTPSYLAFFHTFEAGKRRHDKNDTAAHIKCAIATKREALNCRAVFSSLCLYRLFTLNDFSCKTTIAVFVVELERHLYCTDRYSRPSAKWRTLNQKPKTFTITSNSSRAAVAERLARLPPTKANRAQFPAGFTRFSQGGNRAGRCRWSAGFLGDLPFPRSPSFRDGQYSHQSPSSALKTSLLRAPKYLHCSV</sequence>
<proteinExistence type="predicted"/>
<evidence type="ECO:0000313" key="1">
    <source>
        <dbReference type="EMBL" id="KAJ8866909.1"/>
    </source>
</evidence>
<evidence type="ECO:0000313" key="2">
    <source>
        <dbReference type="Proteomes" id="UP001159363"/>
    </source>
</evidence>
<dbReference type="EMBL" id="JARBHB010000016">
    <property type="protein sequence ID" value="KAJ8866909.1"/>
    <property type="molecule type" value="Genomic_DNA"/>
</dbReference>